<feature type="domain" description="TLC" evidence="8">
    <location>
        <begin position="65"/>
        <end position="260"/>
    </location>
</feature>
<dbReference type="KEGG" id="cput:CONPUDRAFT_47727"/>
<feature type="transmembrane region" description="Helical" evidence="7">
    <location>
        <begin position="76"/>
        <end position="96"/>
    </location>
</feature>
<protein>
    <submittedName>
        <fullName evidence="9">DUF887-domain-containing protein</fullName>
    </submittedName>
</protein>
<dbReference type="GO" id="GO:0016020">
    <property type="term" value="C:membrane"/>
    <property type="evidence" value="ECO:0007669"/>
    <property type="project" value="UniProtKB-SubCell"/>
</dbReference>
<evidence type="ECO:0000256" key="7">
    <source>
        <dbReference type="SAM" id="Phobius"/>
    </source>
</evidence>
<dbReference type="Proteomes" id="UP000053558">
    <property type="component" value="Unassembled WGS sequence"/>
</dbReference>
<evidence type="ECO:0000313" key="9">
    <source>
        <dbReference type="EMBL" id="EIW84922.1"/>
    </source>
</evidence>
<evidence type="ECO:0000256" key="6">
    <source>
        <dbReference type="SAM" id="MobiDB-lite"/>
    </source>
</evidence>
<feature type="region of interest" description="Disordered" evidence="6">
    <location>
        <begin position="265"/>
        <end position="285"/>
    </location>
</feature>
<feature type="transmembrane region" description="Helical" evidence="7">
    <location>
        <begin position="189"/>
        <end position="206"/>
    </location>
</feature>
<keyword evidence="3 7" id="KW-1133">Transmembrane helix</keyword>
<feature type="transmembrane region" description="Helical" evidence="7">
    <location>
        <begin position="135"/>
        <end position="153"/>
    </location>
</feature>
<dbReference type="EMBL" id="JH711574">
    <property type="protein sequence ID" value="EIW84922.1"/>
    <property type="molecule type" value="Genomic_DNA"/>
</dbReference>
<dbReference type="InterPro" id="IPR050846">
    <property type="entry name" value="TLCD"/>
</dbReference>
<feature type="transmembrane region" description="Helical" evidence="7">
    <location>
        <begin position="31"/>
        <end position="55"/>
    </location>
</feature>
<feature type="transmembrane region" description="Helical" evidence="7">
    <location>
        <begin position="159"/>
        <end position="177"/>
    </location>
</feature>
<sequence>MLEGIRAQLRVLAQPLAAKSGLQKIPDYADVIVFSTLFFTFVHLVLSPLLSSALFPSSYAKAGKRVQHNWDIHVVSLVHAVVIIVLSGRCLMIPALDADRAFGWDDQAGYVIAIACGYFIWDLVDSIVEFTDIGFVLHGFSCTLIYGLAFRPFLQYYGLRFLFWELSTVFLNIHWFLDKTGQSGSQFQLLNGICLLATFFSVRLIWGGKMSFDFWHTLGDIYNQLPIIYSLVYGVGNVVLQSLNWLWFTKMITALRKRFTQTTGHANEHANGNGHINGTKKSKLN</sequence>
<comment type="caution">
    <text evidence="9">The sequence shown here is derived from an EMBL/GenBank/DDBJ whole genome shotgun (WGS) entry which is preliminary data.</text>
</comment>
<reference evidence="10" key="1">
    <citation type="journal article" date="2012" name="Science">
        <title>The Paleozoic origin of enzymatic lignin decomposition reconstructed from 31 fungal genomes.</title>
        <authorList>
            <person name="Floudas D."/>
            <person name="Binder M."/>
            <person name="Riley R."/>
            <person name="Barry K."/>
            <person name="Blanchette R.A."/>
            <person name="Henrissat B."/>
            <person name="Martinez A.T."/>
            <person name="Otillar R."/>
            <person name="Spatafora J.W."/>
            <person name="Yadav J.S."/>
            <person name="Aerts A."/>
            <person name="Benoit I."/>
            <person name="Boyd A."/>
            <person name="Carlson A."/>
            <person name="Copeland A."/>
            <person name="Coutinho P.M."/>
            <person name="de Vries R.P."/>
            <person name="Ferreira P."/>
            <person name="Findley K."/>
            <person name="Foster B."/>
            <person name="Gaskell J."/>
            <person name="Glotzer D."/>
            <person name="Gorecki P."/>
            <person name="Heitman J."/>
            <person name="Hesse C."/>
            <person name="Hori C."/>
            <person name="Igarashi K."/>
            <person name="Jurgens J.A."/>
            <person name="Kallen N."/>
            <person name="Kersten P."/>
            <person name="Kohler A."/>
            <person name="Kuees U."/>
            <person name="Kumar T.K.A."/>
            <person name="Kuo A."/>
            <person name="LaButti K."/>
            <person name="Larrondo L.F."/>
            <person name="Lindquist E."/>
            <person name="Ling A."/>
            <person name="Lombard V."/>
            <person name="Lucas S."/>
            <person name="Lundell T."/>
            <person name="Martin R."/>
            <person name="McLaughlin D.J."/>
            <person name="Morgenstern I."/>
            <person name="Morin E."/>
            <person name="Murat C."/>
            <person name="Nagy L.G."/>
            <person name="Nolan M."/>
            <person name="Ohm R.A."/>
            <person name="Patyshakuliyeva A."/>
            <person name="Rokas A."/>
            <person name="Ruiz-Duenas F.J."/>
            <person name="Sabat G."/>
            <person name="Salamov A."/>
            <person name="Samejima M."/>
            <person name="Schmutz J."/>
            <person name="Slot J.C."/>
            <person name="St John F."/>
            <person name="Stenlid J."/>
            <person name="Sun H."/>
            <person name="Sun S."/>
            <person name="Syed K."/>
            <person name="Tsang A."/>
            <person name="Wiebenga A."/>
            <person name="Young D."/>
            <person name="Pisabarro A."/>
            <person name="Eastwood D.C."/>
            <person name="Martin F."/>
            <person name="Cullen D."/>
            <person name="Grigoriev I.V."/>
            <person name="Hibbett D.S."/>
        </authorList>
    </citation>
    <scope>NUCLEOTIDE SEQUENCE [LARGE SCALE GENOMIC DNA]</scope>
    <source>
        <strain evidence="10">RWD-64-598 SS2</strain>
    </source>
</reference>
<organism evidence="9 10">
    <name type="scientific">Coniophora puteana (strain RWD-64-598)</name>
    <name type="common">Brown rot fungus</name>
    <dbReference type="NCBI Taxonomy" id="741705"/>
    <lineage>
        <taxon>Eukaryota</taxon>
        <taxon>Fungi</taxon>
        <taxon>Dikarya</taxon>
        <taxon>Basidiomycota</taxon>
        <taxon>Agaricomycotina</taxon>
        <taxon>Agaricomycetes</taxon>
        <taxon>Agaricomycetidae</taxon>
        <taxon>Boletales</taxon>
        <taxon>Coniophorineae</taxon>
        <taxon>Coniophoraceae</taxon>
        <taxon>Coniophora</taxon>
    </lineage>
</organism>
<evidence type="ECO:0000259" key="8">
    <source>
        <dbReference type="PROSITE" id="PS50922"/>
    </source>
</evidence>
<dbReference type="GO" id="GO:0055088">
    <property type="term" value="P:lipid homeostasis"/>
    <property type="evidence" value="ECO:0007669"/>
    <property type="project" value="TreeGrafter"/>
</dbReference>
<feature type="transmembrane region" description="Helical" evidence="7">
    <location>
        <begin position="226"/>
        <end position="248"/>
    </location>
</feature>
<proteinExistence type="predicted"/>
<evidence type="ECO:0000313" key="10">
    <source>
        <dbReference type="Proteomes" id="UP000053558"/>
    </source>
</evidence>
<evidence type="ECO:0000256" key="4">
    <source>
        <dbReference type="ARBA" id="ARBA00023136"/>
    </source>
</evidence>
<gene>
    <name evidence="9" type="ORF">CONPUDRAFT_47727</name>
</gene>
<dbReference type="PROSITE" id="PS50922">
    <property type="entry name" value="TLC"/>
    <property type="match status" value="1"/>
</dbReference>
<dbReference type="PANTHER" id="PTHR13439:SF0">
    <property type="entry name" value="TOPOISOMERASE I DAMAGE AFFECTED PROTEIN 4"/>
    <property type="match status" value="1"/>
</dbReference>
<dbReference type="OrthoDB" id="10266980at2759"/>
<evidence type="ECO:0000256" key="1">
    <source>
        <dbReference type="ARBA" id="ARBA00004141"/>
    </source>
</evidence>
<dbReference type="PANTHER" id="PTHR13439">
    <property type="entry name" value="CT120 PROTEIN"/>
    <property type="match status" value="1"/>
</dbReference>
<dbReference type="GeneID" id="19207221"/>
<keyword evidence="4 5" id="KW-0472">Membrane</keyword>
<evidence type="ECO:0000256" key="5">
    <source>
        <dbReference type="PROSITE-ProRule" id="PRU00205"/>
    </source>
</evidence>
<dbReference type="RefSeq" id="XP_007764029.1">
    <property type="nucleotide sequence ID" value="XM_007765839.1"/>
</dbReference>
<comment type="subcellular location">
    <subcellularLocation>
        <location evidence="1">Membrane</location>
        <topology evidence="1">Multi-pass membrane protein</topology>
    </subcellularLocation>
</comment>
<name>A0A5M3N0L1_CONPW</name>
<evidence type="ECO:0000256" key="3">
    <source>
        <dbReference type="ARBA" id="ARBA00022989"/>
    </source>
</evidence>
<feature type="transmembrane region" description="Helical" evidence="7">
    <location>
        <begin position="108"/>
        <end position="128"/>
    </location>
</feature>
<accession>A0A5M3N0L1</accession>
<dbReference type="Pfam" id="PF03798">
    <property type="entry name" value="TRAM_LAG1_CLN8"/>
    <property type="match status" value="1"/>
</dbReference>
<evidence type="ECO:0000256" key="2">
    <source>
        <dbReference type="ARBA" id="ARBA00022692"/>
    </source>
</evidence>
<dbReference type="InterPro" id="IPR006634">
    <property type="entry name" value="TLC-dom"/>
</dbReference>
<keyword evidence="10" id="KW-1185">Reference proteome</keyword>
<keyword evidence="2 5" id="KW-0812">Transmembrane</keyword>
<dbReference type="AlphaFoldDB" id="A0A5M3N0L1"/>
<dbReference type="SMART" id="SM00724">
    <property type="entry name" value="TLC"/>
    <property type="match status" value="1"/>
</dbReference>
<dbReference type="OMA" id="HANNHTD"/>
<dbReference type="GO" id="GO:0005783">
    <property type="term" value="C:endoplasmic reticulum"/>
    <property type="evidence" value="ECO:0007669"/>
    <property type="project" value="TreeGrafter"/>
</dbReference>